<name>A0ABN3PAA2_9MICO</name>
<evidence type="ECO:0000313" key="2">
    <source>
        <dbReference type="EMBL" id="GAA2576004.1"/>
    </source>
</evidence>
<dbReference type="Proteomes" id="UP001500274">
    <property type="component" value="Unassembled WGS sequence"/>
</dbReference>
<accession>A0ABN3PAA2</accession>
<protein>
    <recommendedName>
        <fullName evidence="4">DUF805 domain-containing protein</fullName>
    </recommendedName>
</protein>
<dbReference type="Pfam" id="PF05656">
    <property type="entry name" value="DUF805"/>
    <property type="match status" value="1"/>
</dbReference>
<evidence type="ECO:0000256" key="1">
    <source>
        <dbReference type="SAM" id="Phobius"/>
    </source>
</evidence>
<gene>
    <name evidence="2" type="ORF">GCM10009862_14100</name>
</gene>
<feature type="transmembrane region" description="Helical" evidence="1">
    <location>
        <begin position="120"/>
        <end position="139"/>
    </location>
</feature>
<keyword evidence="1" id="KW-0472">Membrane</keyword>
<keyword evidence="1" id="KW-0812">Transmembrane</keyword>
<dbReference type="RefSeq" id="WP_344228100.1">
    <property type="nucleotide sequence ID" value="NZ_BAAARI010000011.1"/>
</dbReference>
<dbReference type="InterPro" id="IPR008523">
    <property type="entry name" value="DUF805"/>
</dbReference>
<comment type="caution">
    <text evidence="2">The sequence shown here is derived from an EMBL/GenBank/DDBJ whole genome shotgun (WGS) entry which is preliminary data.</text>
</comment>
<evidence type="ECO:0000313" key="3">
    <source>
        <dbReference type="Proteomes" id="UP001500274"/>
    </source>
</evidence>
<feature type="transmembrane region" description="Helical" evidence="1">
    <location>
        <begin position="40"/>
        <end position="61"/>
    </location>
</feature>
<dbReference type="PANTHER" id="PTHR34980">
    <property type="entry name" value="INNER MEMBRANE PROTEIN-RELATED-RELATED"/>
    <property type="match status" value="1"/>
</dbReference>
<proteinExistence type="predicted"/>
<keyword evidence="1" id="KW-1133">Transmembrane helix</keyword>
<dbReference type="EMBL" id="BAAARI010000011">
    <property type="protein sequence ID" value="GAA2576004.1"/>
    <property type="molecule type" value="Genomic_DNA"/>
</dbReference>
<evidence type="ECO:0008006" key="4">
    <source>
        <dbReference type="Google" id="ProtNLM"/>
    </source>
</evidence>
<reference evidence="2 3" key="1">
    <citation type="journal article" date="2019" name="Int. J. Syst. Evol. Microbiol.">
        <title>The Global Catalogue of Microorganisms (GCM) 10K type strain sequencing project: providing services to taxonomists for standard genome sequencing and annotation.</title>
        <authorList>
            <consortium name="The Broad Institute Genomics Platform"/>
            <consortium name="The Broad Institute Genome Sequencing Center for Infectious Disease"/>
            <person name="Wu L."/>
            <person name="Ma J."/>
        </authorList>
    </citation>
    <scope>NUCLEOTIDE SEQUENCE [LARGE SCALE GENOMIC DNA]</scope>
    <source>
        <strain evidence="2 3">JCM 16365</strain>
    </source>
</reference>
<dbReference type="PANTHER" id="PTHR34980:SF2">
    <property type="entry name" value="INNER MEMBRANE PROTEIN YHAH-RELATED"/>
    <property type="match status" value="1"/>
</dbReference>
<organism evidence="2 3">
    <name type="scientific">Microbacterium binotii</name>
    <dbReference type="NCBI Taxonomy" id="462710"/>
    <lineage>
        <taxon>Bacteria</taxon>
        <taxon>Bacillati</taxon>
        <taxon>Actinomycetota</taxon>
        <taxon>Actinomycetes</taxon>
        <taxon>Micrococcales</taxon>
        <taxon>Microbacteriaceae</taxon>
        <taxon>Microbacterium</taxon>
    </lineage>
</organism>
<feature type="transmembrane region" description="Helical" evidence="1">
    <location>
        <begin position="84"/>
        <end position="108"/>
    </location>
</feature>
<sequence length="155" mass="17021">MTSSTIALSHPLYGASWPQAIARYFLKYATFSGRASRSEFWWWVLTNALVGLGFQLVSSAVGEPLTFSAWPAPYLVWNGAQSDAGVTTAIGAIAALYSLLTLLPGLALTWRRLHDVDRSGLWFFIVLIPLIGVIVLLVFTTGRSRPAGARFDRYP</sequence>
<keyword evidence="3" id="KW-1185">Reference proteome</keyword>